<dbReference type="PANTHER" id="PTHR44942">
    <property type="entry name" value="METHYLTRANSF_11 DOMAIN-CONTAINING PROTEIN"/>
    <property type="match status" value="1"/>
</dbReference>
<dbReference type="AlphaFoldDB" id="A0A1I2BY11"/>
<evidence type="ECO:0000313" key="4">
    <source>
        <dbReference type="EMBL" id="SFE61007.1"/>
    </source>
</evidence>
<keyword evidence="2 4" id="KW-0808">Transferase</keyword>
<proteinExistence type="predicted"/>
<dbReference type="Pfam" id="PF13649">
    <property type="entry name" value="Methyltransf_25"/>
    <property type="match status" value="1"/>
</dbReference>
<dbReference type="Proteomes" id="UP000198855">
    <property type="component" value="Unassembled WGS sequence"/>
</dbReference>
<dbReference type="EMBL" id="FOMT01000003">
    <property type="protein sequence ID" value="SFE61007.1"/>
    <property type="molecule type" value="Genomic_DNA"/>
</dbReference>
<dbReference type="GO" id="GO:0032259">
    <property type="term" value="P:methylation"/>
    <property type="evidence" value="ECO:0007669"/>
    <property type="project" value="UniProtKB-KW"/>
</dbReference>
<keyword evidence="1 4" id="KW-0489">Methyltransferase</keyword>
<dbReference type="CDD" id="cd02440">
    <property type="entry name" value="AdoMet_MTases"/>
    <property type="match status" value="1"/>
</dbReference>
<dbReference type="PANTHER" id="PTHR44942:SF4">
    <property type="entry name" value="METHYLTRANSFERASE TYPE 11 DOMAIN-CONTAINING PROTEIN"/>
    <property type="match status" value="1"/>
</dbReference>
<evidence type="ECO:0000256" key="1">
    <source>
        <dbReference type="ARBA" id="ARBA00022603"/>
    </source>
</evidence>
<dbReference type="GO" id="GO:0008168">
    <property type="term" value="F:methyltransferase activity"/>
    <property type="evidence" value="ECO:0007669"/>
    <property type="project" value="UniProtKB-KW"/>
</dbReference>
<dbReference type="InterPro" id="IPR041698">
    <property type="entry name" value="Methyltransf_25"/>
</dbReference>
<keyword evidence="5" id="KW-1185">Reference proteome</keyword>
<dbReference type="InterPro" id="IPR051052">
    <property type="entry name" value="Diverse_substrate_MTase"/>
</dbReference>
<accession>A0A1I2BY11</accession>
<dbReference type="OrthoDB" id="9797252at2"/>
<evidence type="ECO:0000256" key="2">
    <source>
        <dbReference type="ARBA" id="ARBA00022679"/>
    </source>
</evidence>
<evidence type="ECO:0000313" key="5">
    <source>
        <dbReference type="Proteomes" id="UP000198855"/>
    </source>
</evidence>
<dbReference type="RefSeq" id="WP_091187712.1">
    <property type="nucleotide sequence ID" value="NZ_FOMT01000003.1"/>
</dbReference>
<name>A0A1I2BY11_9BACL</name>
<dbReference type="STRING" id="1045775.SAMN05216378_3714"/>
<dbReference type="InterPro" id="IPR029063">
    <property type="entry name" value="SAM-dependent_MTases_sf"/>
</dbReference>
<dbReference type="SUPFAM" id="SSF53335">
    <property type="entry name" value="S-adenosyl-L-methionine-dependent methyltransferases"/>
    <property type="match status" value="1"/>
</dbReference>
<dbReference type="Gene3D" id="3.40.50.150">
    <property type="entry name" value="Vaccinia Virus protein VP39"/>
    <property type="match status" value="1"/>
</dbReference>
<feature type="domain" description="Methyltransferase" evidence="3">
    <location>
        <begin position="41"/>
        <end position="133"/>
    </location>
</feature>
<sequence>MERKSTFNEIAQEYEKYRPPYPEQLFKDILDYSDLNTNDEILEIGCGTGQATRGFVDSGYSNITAIELGGNLAELTRERFKDRPTVRIINAQFETWNHDNAQYNLAISGTAFHFIQPQELGYKKVFNLLRNQGTVAFFWTVHVPSYNEPYNEIREIYRKYAPQLDDSHNPSMEQIIKERSNLTLQDGLFKDLEVKQYTWDHLFTASEYIALLNTNSRHRLVPEDIRNELFGEIREVIERNGGNLLKPQAVVSFLAKKETMEMDY</sequence>
<protein>
    <submittedName>
        <fullName evidence="4">Methyltransferase domain-containing protein</fullName>
    </submittedName>
</protein>
<evidence type="ECO:0000259" key="3">
    <source>
        <dbReference type="Pfam" id="PF13649"/>
    </source>
</evidence>
<gene>
    <name evidence="4" type="ORF">SAMN05216378_3714</name>
</gene>
<reference evidence="5" key="1">
    <citation type="submission" date="2016-10" db="EMBL/GenBank/DDBJ databases">
        <authorList>
            <person name="Varghese N."/>
            <person name="Submissions S."/>
        </authorList>
    </citation>
    <scope>NUCLEOTIDE SEQUENCE [LARGE SCALE GENOMIC DNA]</scope>
    <source>
        <strain evidence="5">CGMCC 1.10784</strain>
    </source>
</reference>
<organism evidence="4 5">
    <name type="scientific">Paenibacillus catalpae</name>
    <dbReference type="NCBI Taxonomy" id="1045775"/>
    <lineage>
        <taxon>Bacteria</taxon>
        <taxon>Bacillati</taxon>
        <taxon>Bacillota</taxon>
        <taxon>Bacilli</taxon>
        <taxon>Bacillales</taxon>
        <taxon>Paenibacillaceae</taxon>
        <taxon>Paenibacillus</taxon>
    </lineage>
</organism>